<dbReference type="GO" id="GO:0016301">
    <property type="term" value="F:kinase activity"/>
    <property type="evidence" value="ECO:0007669"/>
    <property type="project" value="UniProtKB-KW"/>
</dbReference>
<name>A0A1H8DCB3_9BURK</name>
<dbReference type="PROSITE" id="PS00583">
    <property type="entry name" value="PFKB_KINASES_1"/>
    <property type="match status" value="1"/>
</dbReference>
<evidence type="ECO:0000256" key="2">
    <source>
        <dbReference type="ARBA" id="ARBA00022777"/>
    </source>
</evidence>
<dbReference type="InterPro" id="IPR002173">
    <property type="entry name" value="Carboh/pur_kinase_PfkB_CS"/>
</dbReference>
<reference evidence="4 5" key="1">
    <citation type="submission" date="2016-10" db="EMBL/GenBank/DDBJ databases">
        <authorList>
            <person name="de Groot N.N."/>
        </authorList>
    </citation>
    <scope>NUCLEOTIDE SEQUENCE [LARGE SCALE GENOMIC DNA]</scope>
    <source>
        <strain evidence="4 5">DSM 15123</strain>
    </source>
</reference>
<dbReference type="InterPro" id="IPR029056">
    <property type="entry name" value="Ribokinase-like"/>
</dbReference>
<keyword evidence="1" id="KW-0808">Transferase</keyword>
<evidence type="ECO:0000256" key="1">
    <source>
        <dbReference type="ARBA" id="ARBA00022679"/>
    </source>
</evidence>
<dbReference type="CDD" id="cd01942">
    <property type="entry name" value="ribokinase_group_A"/>
    <property type="match status" value="1"/>
</dbReference>
<accession>A0A1H8DCB3</accession>
<dbReference type="Pfam" id="PF00294">
    <property type="entry name" value="PfkB"/>
    <property type="match status" value="1"/>
</dbReference>
<dbReference type="Gene3D" id="3.40.1190.20">
    <property type="match status" value="1"/>
</dbReference>
<feature type="domain" description="Carbohydrate kinase PfkB" evidence="3">
    <location>
        <begin position="34"/>
        <end position="290"/>
    </location>
</feature>
<evidence type="ECO:0000259" key="3">
    <source>
        <dbReference type="Pfam" id="PF00294"/>
    </source>
</evidence>
<dbReference type="InterPro" id="IPR011611">
    <property type="entry name" value="PfkB_dom"/>
</dbReference>
<organism evidence="4 5">
    <name type="scientific">Brachymonas denitrificans DSM 15123</name>
    <dbReference type="NCBI Taxonomy" id="1121117"/>
    <lineage>
        <taxon>Bacteria</taxon>
        <taxon>Pseudomonadati</taxon>
        <taxon>Pseudomonadota</taxon>
        <taxon>Betaproteobacteria</taxon>
        <taxon>Burkholderiales</taxon>
        <taxon>Comamonadaceae</taxon>
        <taxon>Brachymonas</taxon>
    </lineage>
</organism>
<protein>
    <submittedName>
        <fullName evidence="4">Adenosine kinase</fullName>
    </submittedName>
</protein>
<dbReference type="AlphaFoldDB" id="A0A1H8DCB3"/>
<dbReference type="OrthoDB" id="9779730at2"/>
<dbReference type="SUPFAM" id="SSF53613">
    <property type="entry name" value="Ribokinase-like"/>
    <property type="match status" value="1"/>
</dbReference>
<keyword evidence="5" id="KW-1185">Reference proteome</keyword>
<evidence type="ECO:0000313" key="5">
    <source>
        <dbReference type="Proteomes" id="UP000199531"/>
    </source>
</evidence>
<gene>
    <name evidence="4" type="ORF">SAMN02745977_00266</name>
</gene>
<sequence>MSILISGSVAFDHILEFGGHFAEHILPDQLDKLSVSFLTPQMRSDYGGCAGNIAYAVRQLGGTPLPLATVGQDGGHYLERLRQLGISTEHIAVAQDCYTAQCTIVTDNRQNQITAFHPGAMAQAHLNPVPQDKPIAVAIVSPNGKEAMQQHSEQLHAAGIPFVFDPGQGMPLFNAEELQRLIDLATWTTLNEYEALLLCEKLGYDRAALSRQLRGLVVTLAEAGCEVWRDGNCEVVPPVAPTAVVDPTGCGDAWRGALLHGLEQGWDLVRCARLGNYMGALKVAHRGPQNYQVDAEAVAAC</sequence>
<dbReference type="RefSeq" id="WP_091812999.1">
    <property type="nucleotide sequence ID" value="NZ_FOCW01000001.1"/>
</dbReference>
<keyword evidence="2 4" id="KW-0418">Kinase</keyword>
<dbReference type="STRING" id="1121117.SAMN02745977_00266"/>
<dbReference type="PANTHER" id="PTHR10584">
    <property type="entry name" value="SUGAR KINASE"/>
    <property type="match status" value="1"/>
</dbReference>
<proteinExistence type="predicted"/>
<dbReference type="Proteomes" id="UP000199531">
    <property type="component" value="Unassembled WGS sequence"/>
</dbReference>
<dbReference type="EMBL" id="FOCW01000001">
    <property type="protein sequence ID" value="SEN04755.1"/>
    <property type="molecule type" value="Genomic_DNA"/>
</dbReference>
<dbReference type="PANTHER" id="PTHR10584:SF166">
    <property type="entry name" value="RIBOKINASE"/>
    <property type="match status" value="1"/>
</dbReference>
<evidence type="ECO:0000313" key="4">
    <source>
        <dbReference type="EMBL" id="SEN04755.1"/>
    </source>
</evidence>